<dbReference type="GO" id="GO:0001530">
    <property type="term" value="F:lipopolysaccharide binding"/>
    <property type="evidence" value="ECO:0007669"/>
    <property type="project" value="InterPro"/>
</dbReference>
<keyword evidence="7" id="KW-1185">Reference proteome</keyword>
<evidence type="ECO:0000256" key="2">
    <source>
        <dbReference type="ARBA" id="ARBA00022729"/>
    </source>
</evidence>
<dbReference type="AlphaFoldDB" id="A0A934MW29"/>
<dbReference type="HAMAP" id="MF_01914">
    <property type="entry name" value="LPS_assembly_LptA"/>
    <property type="match status" value="1"/>
</dbReference>
<dbReference type="PANTHER" id="PTHR36504">
    <property type="entry name" value="LIPOPOLYSACCHARIDE EXPORT SYSTEM PROTEIN LPTA"/>
    <property type="match status" value="1"/>
</dbReference>
<comment type="subunit">
    <text evidence="4">Component of the lipopolysaccharide transport and assembly complex.</text>
</comment>
<dbReference type="GO" id="GO:0043165">
    <property type="term" value="P:Gram-negative-bacterium-type cell outer membrane assembly"/>
    <property type="evidence" value="ECO:0007669"/>
    <property type="project" value="UniProtKB-UniRule"/>
</dbReference>
<protein>
    <recommendedName>
        <fullName evidence="4">Lipopolysaccharide export system protein LptA</fullName>
    </recommendedName>
</protein>
<sequence length="169" mass="18855" precursor="true">MKQLINLSVLLASAFIAQSTYALPEDISKPLEIQANEAFFDQNTGEAIYKGDVFVKQGSIEIEAQYLKVTTDPQTRQFSELVATGKPAKFSQQIDWNGNMVISQGDNIHYLTSESKLEITGNGYLNRMKNKITADYILYMINDGTFSAQKKGTGRVSMTLEPQEAEKTK</sequence>
<comment type="similarity">
    <text evidence="4">Belongs to the LptA family.</text>
</comment>
<dbReference type="GO" id="GO:0009279">
    <property type="term" value="C:cell outer membrane"/>
    <property type="evidence" value="ECO:0007669"/>
    <property type="project" value="TreeGrafter"/>
</dbReference>
<keyword evidence="1 4" id="KW-0813">Transport</keyword>
<keyword evidence="3 4" id="KW-0574">Periplasm</keyword>
<gene>
    <name evidence="4 6" type="primary">lptA</name>
    <name evidence="6" type="ORF">I8J31_08530</name>
</gene>
<keyword evidence="2 4" id="KW-0732">Signal</keyword>
<feature type="chain" id="PRO_5038179956" description="Lipopolysaccharide export system protein LptA" evidence="4">
    <location>
        <begin position="23"/>
        <end position="169"/>
    </location>
</feature>
<dbReference type="InterPro" id="IPR014340">
    <property type="entry name" value="LptA"/>
</dbReference>
<dbReference type="Gene3D" id="2.60.450.10">
    <property type="entry name" value="Lipopolysaccharide (LPS) transport protein A like domain"/>
    <property type="match status" value="1"/>
</dbReference>
<dbReference type="InterPro" id="IPR005653">
    <property type="entry name" value="OstA-like_N"/>
</dbReference>
<evidence type="ECO:0000256" key="1">
    <source>
        <dbReference type="ARBA" id="ARBA00022448"/>
    </source>
</evidence>
<comment type="function">
    <text evidence="4">Involved in the assembly of lipopolysaccharide (LPS). Required for the translocation of LPS from the inner membrane to the outer membrane. May form a bridge between the inner membrane and the outer membrane, via interactions with LptC and LptD, thereby facilitating LPS transfer across the periplasm.</text>
</comment>
<reference evidence="6" key="1">
    <citation type="submission" date="2020-12" db="EMBL/GenBank/DDBJ databases">
        <title>Marinomonas arctica sp. nov., a psychrotolerant bacterium isolated from the Arctic.</title>
        <authorList>
            <person name="Zhang Y."/>
        </authorList>
    </citation>
    <scope>NUCLEOTIDE SEQUENCE</scope>
    <source>
        <strain evidence="6">C1424</strain>
    </source>
</reference>
<dbReference type="GO" id="GO:0030288">
    <property type="term" value="C:outer membrane-bounded periplasmic space"/>
    <property type="evidence" value="ECO:0007669"/>
    <property type="project" value="TreeGrafter"/>
</dbReference>
<proteinExistence type="inferred from homology"/>
<dbReference type="GO" id="GO:0017089">
    <property type="term" value="F:glycolipid transfer activity"/>
    <property type="evidence" value="ECO:0007669"/>
    <property type="project" value="TreeGrafter"/>
</dbReference>
<feature type="domain" description="Organic solvent tolerance-like N-terminal" evidence="5">
    <location>
        <begin position="32"/>
        <end position="144"/>
    </location>
</feature>
<dbReference type="GO" id="GO:0015920">
    <property type="term" value="P:lipopolysaccharide transport"/>
    <property type="evidence" value="ECO:0007669"/>
    <property type="project" value="UniProtKB-UniRule"/>
</dbReference>
<accession>A0A934MW29</accession>
<organism evidence="6 7">
    <name type="scientific">Marinomonas transparens</name>
    <dbReference type="NCBI Taxonomy" id="2795388"/>
    <lineage>
        <taxon>Bacteria</taxon>
        <taxon>Pseudomonadati</taxon>
        <taxon>Pseudomonadota</taxon>
        <taxon>Gammaproteobacteria</taxon>
        <taxon>Oceanospirillales</taxon>
        <taxon>Oceanospirillaceae</taxon>
        <taxon>Marinomonas</taxon>
    </lineage>
</organism>
<evidence type="ECO:0000313" key="7">
    <source>
        <dbReference type="Proteomes" id="UP000628710"/>
    </source>
</evidence>
<comment type="subcellular location">
    <subcellularLocation>
        <location evidence="4">Periplasm</location>
    </subcellularLocation>
</comment>
<dbReference type="RefSeq" id="WP_199467858.1">
    <property type="nucleotide sequence ID" value="NZ_JAEMNX010000008.1"/>
</dbReference>
<evidence type="ECO:0000256" key="4">
    <source>
        <dbReference type="HAMAP-Rule" id="MF_01914"/>
    </source>
</evidence>
<feature type="signal peptide" evidence="4">
    <location>
        <begin position="1"/>
        <end position="22"/>
    </location>
</feature>
<comment type="caution">
    <text evidence="6">The sequence shown here is derived from an EMBL/GenBank/DDBJ whole genome shotgun (WGS) entry which is preliminary data.</text>
</comment>
<dbReference type="NCBIfam" id="TIGR03002">
    <property type="entry name" value="outer_YhbN_LptA"/>
    <property type="match status" value="1"/>
</dbReference>
<dbReference type="Pfam" id="PF03968">
    <property type="entry name" value="LptD_N"/>
    <property type="match status" value="1"/>
</dbReference>
<dbReference type="InterPro" id="IPR052037">
    <property type="entry name" value="LPS_export_LptA"/>
</dbReference>
<name>A0A934MW29_9GAMM</name>
<dbReference type="EMBL" id="JAEMNX010000008">
    <property type="protein sequence ID" value="MBJ7537714.1"/>
    <property type="molecule type" value="Genomic_DNA"/>
</dbReference>
<evidence type="ECO:0000259" key="5">
    <source>
        <dbReference type="Pfam" id="PF03968"/>
    </source>
</evidence>
<dbReference type="PANTHER" id="PTHR36504:SF1">
    <property type="entry name" value="LIPOPOLYSACCHARIDE EXPORT SYSTEM PROTEIN LPTA"/>
    <property type="match status" value="1"/>
</dbReference>
<evidence type="ECO:0000256" key="3">
    <source>
        <dbReference type="ARBA" id="ARBA00022764"/>
    </source>
</evidence>
<dbReference type="Proteomes" id="UP000628710">
    <property type="component" value="Unassembled WGS sequence"/>
</dbReference>
<evidence type="ECO:0000313" key="6">
    <source>
        <dbReference type="EMBL" id="MBJ7537714.1"/>
    </source>
</evidence>